<feature type="region of interest" description="Disordered" evidence="1">
    <location>
        <begin position="103"/>
        <end position="123"/>
    </location>
</feature>
<keyword evidence="3" id="KW-1185">Reference proteome</keyword>
<gene>
    <name evidence="2" type="ORF">TNIN_137871</name>
</gene>
<evidence type="ECO:0000256" key="1">
    <source>
        <dbReference type="SAM" id="MobiDB-lite"/>
    </source>
</evidence>
<name>A0A8X6XYG7_9ARAC</name>
<organism evidence="2 3">
    <name type="scientific">Trichonephila inaurata madagascariensis</name>
    <dbReference type="NCBI Taxonomy" id="2747483"/>
    <lineage>
        <taxon>Eukaryota</taxon>
        <taxon>Metazoa</taxon>
        <taxon>Ecdysozoa</taxon>
        <taxon>Arthropoda</taxon>
        <taxon>Chelicerata</taxon>
        <taxon>Arachnida</taxon>
        <taxon>Araneae</taxon>
        <taxon>Araneomorphae</taxon>
        <taxon>Entelegynae</taxon>
        <taxon>Araneoidea</taxon>
        <taxon>Nephilidae</taxon>
        <taxon>Trichonephila</taxon>
        <taxon>Trichonephila inaurata</taxon>
    </lineage>
</organism>
<reference evidence="2" key="1">
    <citation type="submission" date="2020-08" db="EMBL/GenBank/DDBJ databases">
        <title>Multicomponent nature underlies the extraordinary mechanical properties of spider dragline silk.</title>
        <authorList>
            <person name="Kono N."/>
            <person name="Nakamura H."/>
            <person name="Mori M."/>
            <person name="Yoshida Y."/>
            <person name="Ohtoshi R."/>
            <person name="Malay A.D."/>
            <person name="Moran D.A.P."/>
            <person name="Tomita M."/>
            <person name="Numata K."/>
            <person name="Arakawa K."/>
        </authorList>
    </citation>
    <scope>NUCLEOTIDE SEQUENCE</scope>
</reference>
<accession>A0A8X6XYG7</accession>
<protein>
    <submittedName>
        <fullName evidence="2">Uncharacterized protein</fullName>
    </submittedName>
</protein>
<proteinExistence type="predicted"/>
<sequence>MKGRKTIRKQKDGTDTFDDYGTNSDPKISMTNTTVTVVTNEEVEAVRELYRDAFAHIHEKDFQSDLLPNFCSRGTKEFRKQENGQVTNFPAKVSNPLKFPCDPEEDESLENISDSSNTTAATEGCNKMKKLPVESHGDASYIRAKDFLQRKDLPFLLPRSGISASFEEERMVMNNLRGQSSSARQQQWSRTNLPVVKQEVKRLAQEIISARTNRYRAEIHNEEEPRRKKPSVMKEKNVLTMSTGKYQYKNQPCISYEPDTIDA</sequence>
<dbReference type="Proteomes" id="UP000886998">
    <property type="component" value="Unassembled WGS sequence"/>
</dbReference>
<feature type="compositionally biased region" description="Polar residues" evidence="1">
    <location>
        <begin position="110"/>
        <end position="121"/>
    </location>
</feature>
<evidence type="ECO:0000313" key="3">
    <source>
        <dbReference type="Proteomes" id="UP000886998"/>
    </source>
</evidence>
<comment type="caution">
    <text evidence="2">The sequence shown here is derived from an EMBL/GenBank/DDBJ whole genome shotgun (WGS) entry which is preliminary data.</text>
</comment>
<dbReference type="AlphaFoldDB" id="A0A8X6XYG7"/>
<evidence type="ECO:0000313" key="2">
    <source>
        <dbReference type="EMBL" id="GFY62651.1"/>
    </source>
</evidence>
<feature type="region of interest" description="Disordered" evidence="1">
    <location>
        <begin position="1"/>
        <end position="29"/>
    </location>
</feature>
<dbReference type="EMBL" id="BMAV01014337">
    <property type="protein sequence ID" value="GFY62651.1"/>
    <property type="molecule type" value="Genomic_DNA"/>
</dbReference>